<feature type="domain" description="Nose resistant-to-fluoxetine protein N-terminal" evidence="3">
    <location>
        <begin position="1"/>
        <end position="115"/>
    </location>
</feature>
<feature type="transmembrane region" description="Helical" evidence="1">
    <location>
        <begin position="327"/>
        <end position="348"/>
    </location>
</feature>
<sequence>MYDSWPSFPPKALLEGTVTEFGDYDQCLAIKPNPIINGPKYCVISLRIPLPKPTTLHINLNHKVDNILPQELINGNRSENFFNKLAENAVYFYLISMRLGLCFPEKCDSNDVHVLVQREFPKYKRLLKAFSLKENAMKIMSTDNKPELRCLDGIRVLTMVYILVAHVIEYTDWSLYKDTFRIKDAMNEWQNIPLSKVHTVVETFFLLSGLLASYTTLKRTKAKLENFDRQSYVCQRVIRLLPLMAVFILLTTLVPLTNSGPVWNRFMSERIDTCYTNWWHNLLFIHNFIDSKHMCIGTTWFLSVDMQFHLLSFVVILAILKKPRFGLIVNFVLILVSILIVSTLIFVMDFTPGRVSTQFGSYFMNEWLQYVYWQPWPHASVYFIGLAFGYYLYKMRLVKLTQSQKWLLWSAISVGYVISIYDTYYWTFGAPNNRLIAVFLYPSTRVVWALSTCAVIWMCLSGNGDLVNRFLSWSAFTPLSRLTYCVYLTHIWIVWSFWASRRQLPDNFPSSVWAMVCYTVFFSYLIGFAFAVLFESPIAYFQSVLKKVLVLKPKETQIYREENGRCDKIEDNIDME</sequence>
<protein>
    <recommendedName>
        <fullName evidence="6">Acyltransferase 3 domain-containing protein</fullName>
    </recommendedName>
</protein>
<feature type="transmembrane region" description="Helical" evidence="1">
    <location>
        <begin position="479"/>
        <end position="500"/>
    </location>
</feature>
<gene>
    <name evidence="4" type="ORF">OSB1V03_LOCUS570</name>
</gene>
<dbReference type="PANTHER" id="PTHR11161">
    <property type="entry name" value="O-ACYLTRANSFERASE"/>
    <property type="match status" value="1"/>
</dbReference>
<dbReference type="EMBL" id="CAJPIZ010000119">
    <property type="protein sequence ID" value="CAG2100504.1"/>
    <property type="molecule type" value="Genomic_DNA"/>
</dbReference>
<evidence type="ECO:0000313" key="5">
    <source>
        <dbReference type="Proteomes" id="UP000759131"/>
    </source>
</evidence>
<feature type="transmembrane region" description="Helical" evidence="1">
    <location>
        <begin position="237"/>
        <end position="257"/>
    </location>
</feature>
<keyword evidence="1" id="KW-0472">Membrane</keyword>
<dbReference type="Proteomes" id="UP000759131">
    <property type="component" value="Unassembled WGS sequence"/>
</dbReference>
<keyword evidence="1" id="KW-0812">Transmembrane</keyword>
<evidence type="ECO:0000259" key="2">
    <source>
        <dbReference type="Pfam" id="PF01757"/>
    </source>
</evidence>
<name>A0A7R9KCD1_9ACAR</name>
<dbReference type="InterPro" id="IPR052728">
    <property type="entry name" value="O2_lipid_transport_reg"/>
</dbReference>
<dbReference type="InterPro" id="IPR006621">
    <property type="entry name" value="Nose-resist-to-fluoxetine_N"/>
</dbReference>
<evidence type="ECO:0008006" key="6">
    <source>
        <dbReference type="Google" id="ProtNLM"/>
    </source>
</evidence>
<dbReference type="InterPro" id="IPR002656">
    <property type="entry name" value="Acyl_transf_3_dom"/>
</dbReference>
<dbReference type="PANTHER" id="PTHR11161:SF0">
    <property type="entry name" value="O-ACYLTRANSFERASE LIKE PROTEIN"/>
    <property type="match status" value="1"/>
</dbReference>
<feature type="domain" description="Acyltransferase 3" evidence="2">
    <location>
        <begin position="150"/>
        <end position="526"/>
    </location>
</feature>
<dbReference type="AlphaFoldDB" id="A0A7R9KCD1"/>
<evidence type="ECO:0000259" key="3">
    <source>
        <dbReference type="Pfam" id="PF20146"/>
    </source>
</evidence>
<dbReference type="GO" id="GO:0016747">
    <property type="term" value="F:acyltransferase activity, transferring groups other than amino-acyl groups"/>
    <property type="evidence" value="ECO:0007669"/>
    <property type="project" value="InterPro"/>
</dbReference>
<keyword evidence="5" id="KW-1185">Reference proteome</keyword>
<reference evidence="4" key="1">
    <citation type="submission" date="2020-11" db="EMBL/GenBank/DDBJ databases">
        <authorList>
            <person name="Tran Van P."/>
        </authorList>
    </citation>
    <scope>NUCLEOTIDE SEQUENCE</scope>
</reference>
<feature type="transmembrane region" description="Helical" evidence="1">
    <location>
        <begin position="406"/>
        <end position="426"/>
    </location>
</feature>
<feature type="transmembrane region" description="Helical" evidence="1">
    <location>
        <begin position="512"/>
        <end position="534"/>
    </location>
</feature>
<feature type="transmembrane region" description="Helical" evidence="1">
    <location>
        <begin position="300"/>
        <end position="320"/>
    </location>
</feature>
<feature type="transmembrane region" description="Helical" evidence="1">
    <location>
        <begin position="197"/>
        <end position="217"/>
    </location>
</feature>
<evidence type="ECO:0000313" key="4">
    <source>
        <dbReference type="EMBL" id="CAD7620074.1"/>
    </source>
</evidence>
<evidence type="ECO:0000256" key="1">
    <source>
        <dbReference type="SAM" id="Phobius"/>
    </source>
</evidence>
<organism evidence="4">
    <name type="scientific">Medioppia subpectinata</name>
    <dbReference type="NCBI Taxonomy" id="1979941"/>
    <lineage>
        <taxon>Eukaryota</taxon>
        <taxon>Metazoa</taxon>
        <taxon>Ecdysozoa</taxon>
        <taxon>Arthropoda</taxon>
        <taxon>Chelicerata</taxon>
        <taxon>Arachnida</taxon>
        <taxon>Acari</taxon>
        <taxon>Acariformes</taxon>
        <taxon>Sarcoptiformes</taxon>
        <taxon>Oribatida</taxon>
        <taxon>Brachypylina</taxon>
        <taxon>Oppioidea</taxon>
        <taxon>Oppiidae</taxon>
        <taxon>Medioppia</taxon>
    </lineage>
</organism>
<accession>A0A7R9KCD1</accession>
<feature type="transmembrane region" description="Helical" evidence="1">
    <location>
        <begin position="446"/>
        <end position="467"/>
    </location>
</feature>
<keyword evidence="1" id="KW-1133">Transmembrane helix</keyword>
<proteinExistence type="predicted"/>
<dbReference type="OrthoDB" id="6408118at2759"/>
<dbReference type="Pfam" id="PF20146">
    <property type="entry name" value="NRF"/>
    <property type="match status" value="1"/>
</dbReference>
<feature type="transmembrane region" description="Helical" evidence="1">
    <location>
        <begin position="376"/>
        <end position="394"/>
    </location>
</feature>
<dbReference type="Pfam" id="PF01757">
    <property type="entry name" value="Acyl_transf_3"/>
    <property type="match status" value="1"/>
</dbReference>
<dbReference type="EMBL" id="OC854694">
    <property type="protein sequence ID" value="CAD7620074.1"/>
    <property type="molecule type" value="Genomic_DNA"/>
</dbReference>